<evidence type="ECO:0000256" key="4">
    <source>
        <dbReference type="ARBA" id="ARBA00023136"/>
    </source>
</evidence>
<reference evidence="8" key="4">
    <citation type="submission" date="2025-09" db="UniProtKB">
        <authorList>
            <consortium name="Ensembl"/>
        </authorList>
    </citation>
    <scope>IDENTIFICATION</scope>
</reference>
<dbReference type="InterPro" id="IPR012858">
    <property type="entry name" value="DC_STAMP-like"/>
</dbReference>
<evidence type="ECO:0000313" key="8">
    <source>
        <dbReference type="Ensembl" id="ENSCINP00000025303.2"/>
    </source>
</evidence>
<organism evidence="8 9">
    <name type="scientific">Ciona intestinalis</name>
    <name type="common">Transparent sea squirt</name>
    <name type="synonym">Ascidia intestinalis</name>
    <dbReference type="NCBI Taxonomy" id="7719"/>
    <lineage>
        <taxon>Eukaryota</taxon>
        <taxon>Metazoa</taxon>
        <taxon>Chordata</taxon>
        <taxon>Tunicata</taxon>
        <taxon>Ascidiacea</taxon>
        <taxon>Phlebobranchia</taxon>
        <taxon>Cionidae</taxon>
        <taxon>Ciona</taxon>
    </lineage>
</organism>
<dbReference type="HOGENOM" id="CLU_015030_0_0_1"/>
<feature type="transmembrane region" description="Helical" evidence="5">
    <location>
        <begin position="38"/>
        <end position="58"/>
    </location>
</feature>
<dbReference type="EMBL" id="EAAA01000619">
    <property type="status" value="NOT_ANNOTATED_CDS"/>
    <property type="molecule type" value="Genomic_DNA"/>
</dbReference>
<sequence length="584" mass="66756">TGTIGFLVALGMAFSKMVRTVVALLLPSFCTSKGRTIIMAFCMMLLVTGPTTNITYNYKQMSRSLTCGDELGYNVSQAITMLKGLKALVHDGQNAVLSTMEDTVDTIIEAVESPLELLKHDLKMWNTLWQRYPSYPISLRITSYFMQTAQEMYTEFAANLQSIGRVVNRMNHFIRNMGSVCSQKLGSFLCIIPRFVAKQAKKLITAPVKKAIERIKAEFKFNMSYSYEFKYDMNSSKSISDITNDILTEVKGDLKHVTSAFEWLRFAMGFSIVVVILKALKYRHKYLTVIKFDNFYITDKFIKLDKRRKRKEEIAVLPLRARENSFYVSPNRIWMSRRELKKFTKGMSLLTFGFLYTLAVIFVDYSFYWLLQKITNSLTLREQAGSPTLISLSIVGPGFVSVIYRRSIASALDRLASSEGYNFAMDKCLPIAKHPDYIVYAVIISLYLLCYVICIVESYVLRSRRRIMATFHPKRERARILFLRAKILRGRGVGPDARMKNSLKKACLEAQKNAEKEKVGLADRLASYSGSKSSFYLHLLKCHVCKVAGGAKHAKFFTSCERFGCKGRYCIECFEDMHRLCLLC</sequence>
<dbReference type="AlphaFoldDB" id="F6Q249"/>
<evidence type="ECO:0000259" key="7">
    <source>
        <dbReference type="Pfam" id="PF26037"/>
    </source>
</evidence>
<reference evidence="8" key="3">
    <citation type="submission" date="2025-08" db="UniProtKB">
        <authorList>
            <consortium name="Ensembl"/>
        </authorList>
    </citation>
    <scope>IDENTIFICATION</scope>
</reference>
<dbReference type="PANTHER" id="PTHR21041">
    <property type="entry name" value="DENDRITIC CELL-SPECIFIC TRANSMEMBRANE PROTEIN"/>
    <property type="match status" value="1"/>
</dbReference>
<evidence type="ECO:0000256" key="2">
    <source>
        <dbReference type="ARBA" id="ARBA00022692"/>
    </source>
</evidence>
<evidence type="ECO:0000256" key="5">
    <source>
        <dbReference type="SAM" id="Phobius"/>
    </source>
</evidence>
<reference evidence="8" key="2">
    <citation type="journal article" date="2008" name="Genome Biol.">
        <title>Improved genome assembly and evidence-based global gene model set for the chordate Ciona intestinalis: new insight into intron and operon populations.</title>
        <authorList>
            <person name="Satou Y."/>
            <person name="Mineta K."/>
            <person name="Ogasawara M."/>
            <person name="Sasakura Y."/>
            <person name="Shoguchi E."/>
            <person name="Ueno K."/>
            <person name="Yamada L."/>
            <person name="Matsumoto J."/>
            <person name="Wasserscheid J."/>
            <person name="Dewar K."/>
            <person name="Wiley G.B."/>
            <person name="Macmil S.L."/>
            <person name="Roe B.A."/>
            <person name="Zeller R.W."/>
            <person name="Hastings K.E."/>
            <person name="Lemaire P."/>
            <person name="Lindquist E."/>
            <person name="Endo T."/>
            <person name="Hotta K."/>
            <person name="Inaba K."/>
        </authorList>
    </citation>
    <scope>NUCLEOTIDE SEQUENCE [LARGE SCALE GENOMIC DNA]</scope>
    <source>
        <strain evidence="8">wild type</strain>
    </source>
</reference>
<evidence type="ECO:0000259" key="6">
    <source>
        <dbReference type="Pfam" id="PF07782"/>
    </source>
</evidence>
<comment type="subcellular location">
    <subcellularLocation>
        <location evidence="1">Membrane</location>
        <topology evidence="1">Multi-pass membrane protein</topology>
    </subcellularLocation>
</comment>
<feature type="domain" description="Dendritic cell-specific transmembrane protein-like" evidence="6">
    <location>
        <begin position="292"/>
        <end position="484"/>
    </location>
</feature>
<dbReference type="OMA" id="DAKDNCM"/>
<keyword evidence="3 5" id="KW-1133">Transmembrane helix</keyword>
<dbReference type="Pfam" id="PF26037">
    <property type="entry name" value="zf-RING_DCST1_C"/>
    <property type="match status" value="1"/>
</dbReference>
<dbReference type="Proteomes" id="UP000008144">
    <property type="component" value="Chromosome 10"/>
</dbReference>
<dbReference type="InterPro" id="IPR058842">
    <property type="entry name" value="DCST1_C"/>
</dbReference>
<protein>
    <submittedName>
        <fullName evidence="8">Uncharacterized protein</fullName>
    </submittedName>
</protein>
<feature type="transmembrane region" description="Helical" evidence="5">
    <location>
        <begin position="6"/>
        <end position="26"/>
    </location>
</feature>
<keyword evidence="4 5" id="KW-0472">Membrane</keyword>
<feature type="transmembrane region" description="Helical" evidence="5">
    <location>
        <begin position="437"/>
        <end position="461"/>
    </location>
</feature>
<evidence type="ECO:0000256" key="1">
    <source>
        <dbReference type="ARBA" id="ARBA00004141"/>
    </source>
</evidence>
<name>F6Q249_CIOIN</name>
<accession>F6Q249</accession>
<dbReference type="GO" id="GO:0016020">
    <property type="term" value="C:membrane"/>
    <property type="evidence" value="ECO:0007669"/>
    <property type="project" value="UniProtKB-SubCell"/>
</dbReference>
<keyword evidence="2 5" id="KW-0812">Transmembrane</keyword>
<proteinExistence type="predicted"/>
<keyword evidence="9" id="KW-1185">Reference proteome</keyword>
<feature type="transmembrane region" description="Helical" evidence="5">
    <location>
        <begin position="347"/>
        <end position="371"/>
    </location>
</feature>
<evidence type="ECO:0000256" key="3">
    <source>
        <dbReference type="ARBA" id="ARBA00022989"/>
    </source>
</evidence>
<evidence type="ECO:0000313" key="9">
    <source>
        <dbReference type="Proteomes" id="UP000008144"/>
    </source>
</evidence>
<dbReference type="PANTHER" id="PTHR21041:SF9">
    <property type="entry name" value="DENDRITIC CELL-SPECIFIC TRANSMEMBRANE PROTEIN-LIKE DOMAIN-CONTAINING PROTEIN"/>
    <property type="match status" value="1"/>
</dbReference>
<feature type="domain" description="E3 ubiquitin-protein ligase DCST1-like C-terminal" evidence="7">
    <location>
        <begin position="541"/>
        <end position="584"/>
    </location>
</feature>
<dbReference type="Pfam" id="PF07782">
    <property type="entry name" value="DC_STAMP"/>
    <property type="match status" value="1"/>
</dbReference>
<dbReference type="STRING" id="7719.ENSCINP00000025303"/>
<dbReference type="InParanoid" id="F6Q249"/>
<dbReference type="GeneTree" id="ENSGT00940000153269"/>
<dbReference type="Ensembl" id="ENSCINT00000025549.2">
    <property type="protein sequence ID" value="ENSCINP00000025303.2"/>
    <property type="gene ID" value="ENSCING00000013886.2"/>
</dbReference>
<reference evidence="9" key="1">
    <citation type="journal article" date="2002" name="Science">
        <title>The draft genome of Ciona intestinalis: insights into chordate and vertebrate origins.</title>
        <authorList>
            <person name="Dehal P."/>
            <person name="Satou Y."/>
            <person name="Campbell R.K."/>
            <person name="Chapman J."/>
            <person name="Degnan B."/>
            <person name="De Tomaso A."/>
            <person name="Davidson B."/>
            <person name="Di Gregorio A."/>
            <person name="Gelpke M."/>
            <person name="Goodstein D.M."/>
            <person name="Harafuji N."/>
            <person name="Hastings K.E."/>
            <person name="Ho I."/>
            <person name="Hotta K."/>
            <person name="Huang W."/>
            <person name="Kawashima T."/>
            <person name="Lemaire P."/>
            <person name="Martinez D."/>
            <person name="Meinertzhagen I.A."/>
            <person name="Necula S."/>
            <person name="Nonaka M."/>
            <person name="Putnam N."/>
            <person name="Rash S."/>
            <person name="Saiga H."/>
            <person name="Satake M."/>
            <person name="Terry A."/>
            <person name="Yamada L."/>
            <person name="Wang H.G."/>
            <person name="Awazu S."/>
            <person name="Azumi K."/>
            <person name="Boore J."/>
            <person name="Branno M."/>
            <person name="Chin-Bow S."/>
            <person name="DeSantis R."/>
            <person name="Doyle S."/>
            <person name="Francino P."/>
            <person name="Keys D.N."/>
            <person name="Haga S."/>
            <person name="Hayashi H."/>
            <person name="Hino K."/>
            <person name="Imai K.S."/>
            <person name="Inaba K."/>
            <person name="Kano S."/>
            <person name="Kobayashi K."/>
            <person name="Kobayashi M."/>
            <person name="Lee B.I."/>
            <person name="Makabe K.W."/>
            <person name="Manohar C."/>
            <person name="Matassi G."/>
            <person name="Medina M."/>
            <person name="Mochizuki Y."/>
            <person name="Mount S."/>
            <person name="Morishita T."/>
            <person name="Miura S."/>
            <person name="Nakayama A."/>
            <person name="Nishizaka S."/>
            <person name="Nomoto H."/>
            <person name="Ohta F."/>
            <person name="Oishi K."/>
            <person name="Rigoutsos I."/>
            <person name="Sano M."/>
            <person name="Sasaki A."/>
            <person name="Sasakura Y."/>
            <person name="Shoguchi E."/>
            <person name="Shin-i T."/>
            <person name="Spagnuolo A."/>
            <person name="Stainier D."/>
            <person name="Suzuki M.M."/>
            <person name="Tassy O."/>
            <person name="Takatori N."/>
            <person name="Tokuoka M."/>
            <person name="Yagi K."/>
            <person name="Yoshizaki F."/>
            <person name="Wada S."/>
            <person name="Zhang C."/>
            <person name="Hyatt P.D."/>
            <person name="Larimer F."/>
            <person name="Detter C."/>
            <person name="Doggett N."/>
            <person name="Glavina T."/>
            <person name="Hawkins T."/>
            <person name="Richardson P."/>
            <person name="Lucas S."/>
            <person name="Kohara Y."/>
            <person name="Levine M."/>
            <person name="Satoh N."/>
            <person name="Rokhsar D.S."/>
        </authorList>
    </citation>
    <scope>NUCLEOTIDE SEQUENCE [LARGE SCALE GENOMIC DNA]</scope>
</reference>
<dbReference type="InterPro" id="IPR051856">
    <property type="entry name" value="CSR-E3_Ligase_Protein"/>
</dbReference>